<sequence>MDKNKSKSNLLAAGRKKLQQFRQKKDNKGSKSSTKLGKTVRNEETSSPKRASTSHTGPKGKQLTRDAVTPSESHSQGKASADGKNVVDTVVDRPPKSVRSETTAQKSHSQGEASADGRNVVDTVVDQLPESASAETTAEKSQSQGEALADGNNVVDTVIDQPPKSASAETTAEKSHSQGEASANGSNVVDNVVDQPPETARAETTSEKATEFSVEDSTIREAKLNTDVSHESPVQYPPIQEGDHFVVEEVTKSSDVEVPGGAESKDQFTDSSVDSQFQIHGQYSDPQNAEGLGLLQVDKTVDMVNGEDGKLPSSESDAPLIVSSESMADQNEVSMNKPSIDNPEDTSTSADYAHGGTEEIQLETAGKVVDTEGFPVFRSYTFKEVLQSEINKSPARQDVVYMSIPLSKQVNYPKESFKKKPIQGVLGPLCNPFKEPLLERLKEELYLTTFVKDAAHLELSEQIGTHSELFQQCQQFSNKLSSATTSLDEIYVKNENLAEENSLYKYQLKESESMREGLLEELNGSKAEVEKSSARVNQLLKEFETSQGDLSRLSSELVECRNSLVAFQTENETLRQNLNLETEEKEQLVMQKTNMKLENEKLASELTKCKDLLISLQSENANMTEHVAQAGGVNSNITSENELLLCQNNKLVTELGECKNMLLRLQLENENLNAAVLEERKKIDHEKDYLFNESEEIVIESIKCMVLVESMQMEIFSNKSILVSVIAERSRLEEERMYFSTQNEKLSRELVNYKAIIEKLQAELHAKLKEHIGCEEENIELIILLEALRQHVHEANVKGSELVGLYEASQEKIVNLRAENSTITSKIGDFEAKLSELQNQLYGTYQRSSEMYDSNSVELSDFHGQIDYLSLSFQHENEIFVLKESLKNSKDFVVAIQSELLGKICELEQSEQRVSSLREKLSIAVTKGKGLVVQRDKLKQSLAETSTGLEKCKQDLLAKESRFNELENKLKAYMEAGERMEALESELSYIRNSATALRESFLLKDSALQRIEEILEDLELPEHFRSGDIIEKVDWLAKYVSGNSLTLTDRDQKTSVAGGAYSDAGMVDAEGLQEEMSPNTNTSDYYRETYEDLQNRFYGLQEQNEMLEQSLMESNNLVQQWEKILDRIGLPSHLRSMEPQNRIEWLGSTLSEAQNYFNSLQEKIYILETSSALVTTDLERSVKRTSELENTLQSLITEKEALSHNLEILTQDFDEMSKKEPEHKVDNESLQREVVSLQERLDQKHGSEERSQYFEREIRRLQDVLIGVLQDSGLEDTAHGCAGFDYFEGLLMKLLEKHAELSRVVLDKRDPEQVMENPRDPDEQFKVLEDSKAEIIVLNTKLDDTSSELLSVKEERNGYLEKNQSLVHEVEALETKMINLQDQLSQEEQKSSTLREKLNVAVRKGKSLMQQRDSMKLVVEETNSEIGHLKSVISEYENKTKDLNALQENLETLRSENMSLRDLISQNDPDVQGKDHTLSLILEALGHIDVGLETGAIVDPAEKLEKIGKRCQDLLSDMANMEQESSKSKRAAELLAAELNEVQERNDVLQEELGKASADLSTVSRERDYYNAEAMQVRSNMDQLDKDLSSFSELLENTLSNDLKTLRDLKVCIKSCHELGDTPSLLSELSGSIPGDLMSSKSRDKALMQGIGSLKGQLYKHLELVHEERSGLANVIGLVYSELNSQKESCESMRRDIQHLESVEIEKDSQLHFARRNFSFLLDACTTIIAEIDNFRKELVERGFGSYDSKVNISPKTSEFTEEILLSSTDEGVRAIQEQLVFAVNDLMSVQAETSEINVKDARSTILNLQKELQEKDIQGERNCMQLVQQIKEAEAKAKKYSQELQLSQGQVEDLQREVRVMEEECNVLEKKTKDLQDKETACMESKERIQSLTDELAAKGQENEALLQALDEEEIQMEDMRNKIEELEKILQQKDSKLEKLDISRGKALKKLSVTVSKFDELHLLSENLLSEVENLQSQLKDRDQDISFLRQEVTRCTQDALLASQVSNKRSSNEVSELLAWLDTMFSREQACETNIEEHKEMLKEQIISAVSELEDLRVAVQNGDILLQLEKAKVEELTSKEQSLQSYLHEKGSQLAMLQGDVGLATSTSNEMLGLEPTINKRASPAAPKVRSLRKANNNEQVAIAIDVDPKKEELEEEDDDDKAHGFRPLTTSRIVPRFTRPVTDMVDGLWVSCDRTLMRQPVLRLGLMIYWAFLHALLATYVV</sequence>
<feature type="coiled-coil region" evidence="1">
    <location>
        <begin position="907"/>
        <end position="986"/>
    </location>
</feature>
<feature type="compositionally biased region" description="Basic and acidic residues" evidence="2">
    <location>
        <begin position="200"/>
        <end position="210"/>
    </location>
</feature>
<feature type="coiled-coil region" evidence="1">
    <location>
        <begin position="743"/>
        <end position="777"/>
    </location>
</feature>
<protein>
    <submittedName>
        <fullName evidence="3">Uncharacterized protein</fullName>
    </submittedName>
</protein>
<dbReference type="EMBL" id="BAABME010006413">
    <property type="protein sequence ID" value="GAA0168300.1"/>
    <property type="molecule type" value="Genomic_DNA"/>
</dbReference>
<evidence type="ECO:0000313" key="4">
    <source>
        <dbReference type="Proteomes" id="UP001454036"/>
    </source>
</evidence>
<feature type="compositionally biased region" description="Basic and acidic residues" evidence="2">
    <location>
        <begin position="90"/>
        <end position="99"/>
    </location>
</feature>
<evidence type="ECO:0000313" key="3">
    <source>
        <dbReference type="EMBL" id="GAA0168300.1"/>
    </source>
</evidence>
<feature type="coiled-coil region" evidence="1">
    <location>
        <begin position="1792"/>
        <end position="1994"/>
    </location>
</feature>
<evidence type="ECO:0000256" key="1">
    <source>
        <dbReference type="SAM" id="Coils"/>
    </source>
</evidence>
<keyword evidence="1" id="KW-0175">Coiled coil</keyword>
<dbReference type="PANTHER" id="PTHR43939">
    <property type="entry name" value="COILED-COIL DOMAIN-CONTAINING PROTEIN 158"/>
    <property type="match status" value="1"/>
</dbReference>
<accession>A0AAV3QXJ7</accession>
<feature type="compositionally biased region" description="Polar residues" evidence="2">
    <location>
        <begin position="100"/>
        <end position="112"/>
    </location>
</feature>
<name>A0AAV3QXJ7_LITER</name>
<feature type="region of interest" description="Disordered" evidence="2">
    <location>
        <begin position="1"/>
        <end position="218"/>
    </location>
</feature>
<comment type="caution">
    <text evidence="3">The sequence shown here is derived from an EMBL/GenBank/DDBJ whole genome shotgun (WGS) entry which is preliminary data.</text>
</comment>
<proteinExistence type="predicted"/>
<evidence type="ECO:0000256" key="2">
    <source>
        <dbReference type="SAM" id="MobiDB-lite"/>
    </source>
</evidence>
<feature type="coiled-coil region" evidence="1">
    <location>
        <begin position="1504"/>
        <end position="1559"/>
    </location>
</feature>
<feature type="coiled-coil region" evidence="1">
    <location>
        <begin position="1090"/>
        <end position="1124"/>
    </location>
</feature>
<feature type="coiled-coil region" evidence="1">
    <location>
        <begin position="655"/>
        <end position="682"/>
    </location>
</feature>
<feature type="compositionally biased region" description="Low complexity" evidence="2">
    <location>
        <begin position="30"/>
        <end position="39"/>
    </location>
</feature>
<feature type="coiled-coil region" evidence="1">
    <location>
        <begin position="508"/>
        <end position="605"/>
    </location>
</feature>
<dbReference type="PANTHER" id="PTHR43939:SF50">
    <property type="entry name" value="NUCLEOPORIN"/>
    <property type="match status" value="1"/>
</dbReference>
<feature type="coiled-coil region" evidence="1">
    <location>
        <begin position="1356"/>
        <end position="1463"/>
    </location>
</feature>
<feature type="coiled-coil region" evidence="1">
    <location>
        <begin position="1185"/>
        <end position="1247"/>
    </location>
</feature>
<feature type="region of interest" description="Disordered" evidence="2">
    <location>
        <begin position="329"/>
        <end position="350"/>
    </location>
</feature>
<feature type="compositionally biased region" description="Polar residues" evidence="2">
    <location>
        <begin position="178"/>
        <end position="189"/>
    </location>
</feature>
<keyword evidence="4" id="KW-1185">Reference proteome</keyword>
<feature type="compositionally biased region" description="Polar residues" evidence="2">
    <location>
        <begin position="133"/>
        <end position="145"/>
    </location>
</feature>
<organism evidence="3 4">
    <name type="scientific">Lithospermum erythrorhizon</name>
    <name type="common">Purple gromwell</name>
    <name type="synonym">Lithospermum officinale var. erythrorhizon</name>
    <dbReference type="NCBI Taxonomy" id="34254"/>
    <lineage>
        <taxon>Eukaryota</taxon>
        <taxon>Viridiplantae</taxon>
        <taxon>Streptophyta</taxon>
        <taxon>Embryophyta</taxon>
        <taxon>Tracheophyta</taxon>
        <taxon>Spermatophyta</taxon>
        <taxon>Magnoliopsida</taxon>
        <taxon>eudicotyledons</taxon>
        <taxon>Gunneridae</taxon>
        <taxon>Pentapetalae</taxon>
        <taxon>asterids</taxon>
        <taxon>lamiids</taxon>
        <taxon>Boraginales</taxon>
        <taxon>Boraginaceae</taxon>
        <taxon>Boraginoideae</taxon>
        <taxon>Lithospermeae</taxon>
        <taxon>Lithospermum</taxon>
    </lineage>
</organism>
<gene>
    <name evidence="3" type="ORF">LIER_23049</name>
</gene>
<reference evidence="3 4" key="1">
    <citation type="submission" date="2024-01" db="EMBL/GenBank/DDBJ databases">
        <title>The complete chloroplast genome sequence of Lithospermum erythrorhizon: insights into the phylogenetic relationship among Boraginaceae species and the maternal lineages of purple gromwells.</title>
        <authorList>
            <person name="Okada T."/>
            <person name="Watanabe K."/>
        </authorList>
    </citation>
    <scope>NUCLEOTIDE SEQUENCE [LARGE SCALE GENOMIC DNA]</scope>
</reference>
<dbReference type="Proteomes" id="UP001454036">
    <property type="component" value="Unassembled WGS sequence"/>
</dbReference>